<evidence type="ECO:0000256" key="3">
    <source>
        <dbReference type="ARBA" id="ARBA00022989"/>
    </source>
</evidence>
<feature type="domain" description="HTH cro/C1-type" evidence="7">
    <location>
        <begin position="4"/>
        <end position="59"/>
    </location>
</feature>
<evidence type="ECO:0000256" key="5">
    <source>
        <dbReference type="ARBA" id="ARBA00023136"/>
    </source>
</evidence>
<keyword evidence="5 6" id="KW-0472">Membrane</keyword>
<evidence type="ECO:0000313" key="9">
    <source>
        <dbReference type="Proteomes" id="UP000611723"/>
    </source>
</evidence>
<keyword evidence="2 6" id="KW-0812">Transmembrane</keyword>
<dbReference type="GO" id="GO:0003677">
    <property type="term" value="F:DNA binding"/>
    <property type="evidence" value="ECO:0007669"/>
    <property type="project" value="UniProtKB-KW"/>
</dbReference>
<dbReference type="Proteomes" id="UP000611723">
    <property type="component" value="Unassembled WGS sequence"/>
</dbReference>
<accession>A0A934WWE9</accession>
<dbReference type="Gene3D" id="1.10.260.40">
    <property type="entry name" value="lambda repressor-like DNA-binding domains"/>
    <property type="match status" value="1"/>
</dbReference>
<dbReference type="Pfam" id="PF01381">
    <property type="entry name" value="HTH_3"/>
    <property type="match status" value="1"/>
</dbReference>
<dbReference type="PANTHER" id="PTHR46558">
    <property type="entry name" value="TRACRIPTIONAL REGULATORY PROTEIN-RELATED-RELATED"/>
    <property type="match status" value="1"/>
</dbReference>
<comment type="caution">
    <text evidence="8">The sequence shown here is derived from an EMBL/GenBank/DDBJ whole genome shotgun (WGS) entry which is preliminary data.</text>
</comment>
<dbReference type="PROSITE" id="PS50943">
    <property type="entry name" value="HTH_CROC1"/>
    <property type="match status" value="1"/>
</dbReference>
<dbReference type="AlphaFoldDB" id="A0A934WWE9"/>
<dbReference type="SMART" id="SM00530">
    <property type="entry name" value="HTH_XRE"/>
    <property type="match status" value="1"/>
</dbReference>
<dbReference type="InterPro" id="IPR019109">
    <property type="entry name" value="MamF_MmsF"/>
</dbReference>
<dbReference type="Pfam" id="PF09685">
    <property type="entry name" value="MamF_MmsF"/>
    <property type="match status" value="1"/>
</dbReference>
<protein>
    <submittedName>
        <fullName evidence="8">Helix-turn-helix domain-containing protein</fullName>
    </submittedName>
</protein>
<feature type="transmembrane region" description="Helical" evidence="6">
    <location>
        <begin position="119"/>
        <end position="139"/>
    </location>
</feature>
<reference evidence="8" key="1">
    <citation type="submission" date="2021-01" db="EMBL/GenBank/DDBJ databases">
        <title>Marivirga aurantiaca sp. nov., isolated from intertidal surface sediments.</title>
        <authorList>
            <person name="Zhang M."/>
        </authorList>
    </citation>
    <scope>NUCLEOTIDE SEQUENCE</scope>
    <source>
        <strain evidence="8">S37H4</strain>
    </source>
</reference>
<feature type="transmembrane region" description="Helical" evidence="6">
    <location>
        <begin position="75"/>
        <end position="99"/>
    </location>
</feature>
<comment type="subcellular location">
    <subcellularLocation>
        <location evidence="1">Membrane</location>
        <topology evidence="1">Multi-pass membrane protein</topology>
    </subcellularLocation>
</comment>
<proteinExistence type="predicted"/>
<name>A0A934WWE9_9BACT</name>
<evidence type="ECO:0000259" key="7">
    <source>
        <dbReference type="PROSITE" id="PS50943"/>
    </source>
</evidence>
<evidence type="ECO:0000256" key="6">
    <source>
        <dbReference type="SAM" id="Phobius"/>
    </source>
</evidence>
<dbReference type="InterPro" id="IPR001387">
    <property type="entry name" value="Cro/C1-type_HTH"/>
</dbReference>
<evidence type="ECO:0000256" key="4">
    <source>
        <dbReference type="ARBA" id="ARBA00023125"/>
    </source>
</evidence>
<dbReference type="SUPFAM" id="SSF47413">
    <property type="entry name" value="lambda repressor-like DNA-binding domains"/>
    <property type="match status" value="1"/>
</dbReference>
<evidence type="ECO:0000256" key="2">
    <source>
        <dbReference type="ARBA" id="ARBA00022692"/>
    </source>
</evidence>
<feature type="transmembrane region" description="Helical" evidence="6">
    <location>
        <begin position="145"/>
        <end position="166"/>
    </location>
</feature>
<dbReference type="PANTHER" id="PTHR46558:SF4">
    <property type="entry name" value="DNA-BIDING PHAGE PROTEIN"/>
    <property type="match status" value="1"/>
</dbReference>
<keyword evidence="3 6" id="KW-1133">Transmembrane helix</keyword>
<keyword evidence="9" id="KW-1185">Reference proteome</keyword>
<organism evidence="8 9">
    <name type="scientific">Marivirga aurantiaca</name>
    <dbReference type="NCBI Taxonomy" id="2802615"/>
    <lineage>
        <taxon>Bacteria</taxon>
        <taxon>Pseudomonadati</taxon>
        <taxon>Bacteroidota</taxon>
        <taxon>Cytophagia</taxon>
        <taxon>Cytophagales</taxon>
        <taxon>Marivirgaceae</taxon>
        <taxon>Marivirga</taxon>
    </lineage>
</organism>
<gene>
    <name evidence="8" type="ORF">JKA74_03910</name>
</gene>
<dbReference type="InterPro" id="IPR010982">
    <property type="entry name" value="Lambda_DNA-bd_dom_sf"/>
</dbReference>
<dbReference type="RefSeq" id="WP_201429844.1">
    <property type="nucleotide sequence ID" value="NZ_JAEQBW010000001.1"/>
</dbReference>
<sequence length="183" mass="20732">MNKIKFFREQNGITQTELAEIANLSLRTVQRVESGESIPKGHTLSALAQAMNMQSHELLGNGHVVDKEENHQLRLINISALVFIGIPFGNLFFPIALWLRYRKSEKVDQIGKHLINYHISWTVVVSILLAVSPFVQKVLGLPFPLILFVLLIAYCFNIFMIARFAIAINKGKYEQLAIGFKLL</sequence>
<evidence type="ECO:0000313" key="8">
    <source>
        <dbReference type="EMBL" id="MBK6264171.1"/>
    </source>
</evidence>
<evidence type="ECO:0000256" key="1">
    <source>
        <dbReference type="ARBA" id="ARBA00004141"/>
    </source>
</evidence>
<dbReference type="CDD" id="cd00093">
    <property type="entry name" value="HTH_XRE"/>
    <property type="match status" value="1"/>
</dbReference>
<keyword evidence="4" id="KW-0238">DNA-binding</keyword>
<dbReference type="EMBL" id="JAEQBW010000001">
    <property type="protein sequence ID" value="MBK6264171.1"/>
    <property type="molecule type" value="Genomic_DNA"/>
</dbReference>